<dbReference type="AlphaFoldDB" id="A0A9N8EZ57"/>
<gene>
    <name evidence="1" type="ORF">SEMRO_1990_G309732.1</name>
</gene>
<name>A0A9N8EZ57_9STRA</name>
<organism evidence="1 2">
    <name type="scientific">Seminavis robusta</name>
    <dbReference type="NCBI Taxonomy" id="568900"/>
    <lineage>
        <taxon>Eukaryota</taxon>
        <taxon>Sar</taxon>
        <taxon>Stramenopiles</taxon>
        <taxon>Ochrophyta</taxon>
        <taxon>Bacillariophyta</taxon>
        <taxon>Bacillariophyceae</taxon>
        <taxon>Bacillariophycidae</taxon>
        <taxon>Naviculales</taxon>
        <taxon>Naviculaceae</taxon>
        <taxon>Seminavis</taxon>
    </lineage>
</organism>
<protein>
    <submittedName>
        <fullName evidence="1">Uncharacterized protein</fullName>
    </submittedName>
</protein>
<evidence type="ECO:0000313" key="2">
    <source>
        <dbReference type="Proteomes" id="UP001153069"/>
    </source>
</evidence>
<keyword evidence="2" id="KW-1185">Reference proteome</keyword>
<proteinExistence type="predicted"/>
<reference evidence="1" key="1">
    <citation type="submission" date="2020-06" db="EMBL/GenBank/DDBJ databases">
        <authorList>
            <consortium name="Plant Systems Biology data submission"/>
        </authorList>
    </citation>
    <scope>NUCLEOTIDE SEQUENCE</scope>
    <source>
        <strain evidence="1">D6</strain>
    </source>
</reference>
<dbReference type="EMBL" id="CAICTM010001988">
    <property type="protein sequence ID" value="CAB9527405.1"/>
    <property type="molecule type" value="Genomic_DNA"/>
</dbReference>
<dbReference type="Proteomes" id="UP001153069">
    <property type="component" value="Unassembled WGS sequence"/>
</dbReference>
<accession>A0A9N8EZ57</accession>
<evidence type="ECO:0000313" key="1">
    <source>
        <dbReference type="EMBL" id="CAB9527405.1"/>
    </source>
</evidence>
<comment type="caution">
    <text evidence="1">The sequence shown here is derived from an EMBL/GenBank/DDBJ whole genome shotgun (WGS) entry which is preliminary data.</text>
</comment>
<sequence length="105" mass="11393">MAICCSAVACPNVPWTAILMSIFDASQMPPLSSLYAGPDIPVAADFMSIFEDIQLAKPSCHFTCIDATPWTSIFTGILDDVHMAIFCCQASTCCSQWIALFDSIF</sequence>